<dbReference type="OrthoDB" id="9157623at2"/>
<accession>A0A3D8K3S3</accession>
<organism evidence="3 4">
    <name type="scientific">Trinickia dinghuensis</name>
    <dbReference type="NCBI Taxonomy" id="2291023"/>
    <lineage>
        <taxon>Bacteria</taxon>
        <taxon>Pseudomonadati</taxon>
        <taxon>Pseudomonadota</taxon>
        <taxon>Betaproteobacteria</taxon>
        <taxon>Burkholderiales</taxon>
        <taxon>Burkholderiaceae</taxon>
        <taxon>Trinickia</taxon>
    </lineage>
</organism>
<name>A0A3D8K3S3_9BURK</name>
<dbReference type="EMBL" id="QRGA01000003">
    <property type="protein sequence ID" value="RDV00118.1"/>
    <property type="molecule type" value="Genomic_DNA"/>
</dbReference>
<evidence type="ECO:0000256" key="1">
    <source>
        <dbReference type="SAM" id="MobiDB-lite"/>
    </source>
</evidence>
<dbReference type="PROSITE" id="PS50943">
    <property type="entry name" value="HTH_CROC1"/>
    <property type="match status" value="1"/>
</dbReference>
<evidence type="ECO:0000313" key="3">
    <source>
        <dbReference type="EMBL" id="RDV00118.1"/>
    </source>
</evidence>
<dbReference type="GO" id="GO:0003677">
    <property type="term" value="F:DNA binding"/>
    <property type="evidence" value="ECO:0007669"/>
    <property type="project" value="InterPro"/>
</dbReference>
<evidence type="ECO:0000313" key="4">
    <source>
        <dbReference type="Proteomes" id="UP000256838"/>
    </source>
</evidence>
<keyword evidence="4" id="KW-1185">Reference proteome</keyword>
<dbReference type="SUPFAM" id="SSF47413">
    <property type="entry name" value="lambda repressor-like DNA-binding domains"/>
    <property type="match status" value="1"/>
</dbReference>
<feature type="domain" description="HTH cro/C1-type" evidence="2">
    <location>
        <begin position="33"/>
        <end position="87"/>
    </location>
</feature>
<dbReference type="Pfam" id="PF13560">
    <property type="entry name" value="HTH_31"/>
    <property type="match status" value="1"/>
</dbReference>
<dbReference type="Proteomes" id="UP000256838">
    <property type="component" value="Unassembled WGS sequence"/>
</dbReference>
<dbReference type="CDD" id="cd00093">
    <property type="entry name" value="HTH_XRE"/>
    <property type="match status" value="1"/>
</dbReference>
<comment type="caution">
    <text evidence="3">The sequence shown here is derived from an EMBL/GenBank/DDBJ whole genome shotgun (WGS) entry which is preliminary data.</text>
</comment>
<dbReference type="RefSeq" id="WP_115532788.1">
    <property type="nucleotide sequence ID" value="NZ_QRGA01000003.1"/>
</dbReference>
<dbReference type="InterPro" id="IPR001387">
    <property type="entry name" value="Cro/C1-type_HTH"/>
</dbReference>
<feature type="region of interest" description="Disordered" evidence="1">
    <location>
        <begin position="190"/>
        <end position="216"/>
    </location>
</feature>
<dbReference type="InterPro" id="IPR010982">
    <property type="entry name" value="Lambda_DNA-bd_dom_sf"/>
</dbReference>
<sequence length="216" mass="23600">MVKAKTPRKVDSGAAVDQSEAEGQQLDVIAIQLKVSREARGLSVSQLHATTGIARTALHDYEAGRYKPGANEIRKLCDALGITPNKLLTGRDNPESPKTPLEEVFGTGSEHVQVMKAGQLILMLPPDERDAFYKLLLGLVSSRYPADKVREALEAMDLMAGILNAAVALKTDPDATIDVEHVRKHVAQVNPDLVSDERAEKVRKAREEKARTRSSE</sequence>
<feature type="compositionally biased region" description="Basic and acidic residues" evidence="1">
    <location>
        <begin position="195"/>
        <end position="216"/>
    </location>
</feature>
<protein>
    <submittedName>
        <fullName evidence="3">XRE family transcriptional regulator</fullName>
    </submittedName>
</protein>
<gene>
    <name evidence="3" type="ORF">DWV00_07075</name>
</gene>
<dbReference type="Gene3D" id="1.10.260.40">
    <property type="entry name" value="lambda repressor-like DNA-binding domains"/>
    <property type="match status" value="1"/>
</dbReference>
<dbReference type="SMART" id="SM00530">
    <property type="entry name" value="HTH_XRE"/>
    <property type="match status" value="1"/>
</dbReference>
<evidence type="ECO:0000259" key="2">
    <source>
        <dbReference type="PROSITE" id="PS50943"/>
    </source>
</evidence>
<dbReference type="AlphaFoldDB" id="A0A3D8K3S3"/>
<proteinExistence type="predicted"/>
<reference evidence="3 4" key="1">
    <citation type="submission" date="2018-08" db="EMBL/GenBank/DDBJ databases">
        <title>Paraburkholderia sp. DHOM06 isolated from forest soil.</title>
        <authorList>
            <person name="Gao Z.-H."/>
            <person name="Qiu L.-H."/>
        </authorList>
    </citation>
    <scope>NUCLEOTIDE SEQUENCE [LARGE SCALE GENOMIC DNA]</scope>
    <source>
        <strain evidence="3 4">DHOM06</strain>
    </source>
</reference>